<dbReference type="InterPro" id="IPR011990">
    <property type="entry name" value="TPR-like_helical_dom_sf"/>
</dbReference>
<keyword evidence="2" id="KW-1185">Reference proteome</keyword>
<dbReference type="Gene3D" id="1.25.40.10">
    <property type="entry name" value="Tetratricopeptide repeat domain"/>
    <property type="match status" value="1"/>
</dbReference>
<proteinExistence type="predicted"/>
<name>X0Q9K5_RHOWR</name>
<reference evidence="1 2" key="1">
    <citation type="submission" date="2014-02" db="EMBL/GenBank/DDBJ databases">
        <title>Whole genome shotgun sequence of Rhodococcus wratislaviensis NBRC 100605.</title>
        <authorList>
            <person name="Hosoyama A."/>
            <person name="Tsuchikane K."/>
            <person name="Yoshida I."/>
            <person name="Ohji S."/>
            <person name="Ichikawa N."/>
            <person name="Yamazoe A."/>
            <person name="Fujita N."/>
        </authorList>
    </citation>
    <scope>NUCLEOTIDE SEQUENCE [LARGE SCALE GENOMIC DNA]</scope>
    <source>
        <strain evidence="1 2">NBRC 100605</strain>
    </source>
</reference>
<dbReference type="Proteomes" id="UP000019491">
    <property type="component" value="Unassembled WGS sequence"/>
</dbReference>
<dbReference type="EMBL" id="BAWF01000051">
    <property type="protein sequence ID" value="GAF48267.1"/>
    <property type="molecule type" value="Genomic_DNA"/>
</dbReference>
<dbReference type="SUPFAM" id="SSF46785">
    <property type="entry name" value="Winged helix' DNA-binding domain"/>
    <property type="match status" value="1"/>
</dbReference>
<dbReference type="SUPFAM" id="SSF48452">
    <property type="entry name" value="TPR-like"/>
    <property type="match status" value="1"/>
</dbReference>
<accession>X0Q9K5</accession>
<evidence type="ECO:0000313" key="2">
    <source>
        <dbReference type="Proteomes" id="UP000019491"/>
    </source>
</evidence>
<dbReference type="AlphaFoldDB" id="X0Q9K5"/>
<dbReference type="Gene3D" id="1.10.10.10">
    <property type="entry name" value="Winged helix-like DNA-binding domain superfamily/Winged helix DNA-binding domain"/>
    <property type="match status" value="1"/>
</dbReference>
<protein>
    <submittedName>
        <fullName evidence="1">Uncharacterized protein</fullName>
    </submittedName>
</protein>
<evidence type="ECO:0000313" key="1">
    <source>
        <dbReference type="EMBL" id="GAF48267.1"/>
    </source>
</evidence>
<gene>
    <name evidence="1" type="ORF">RW1_051_00310</name>
</gene>
<dbReference type="InterPro" id="IPR036388">
    <property type="entry name" value="WH-like_DNA-bd_sf"/>
</dbReference>
<dbReference type="InterPro" id="IPR036390">
    <property type="entry name" value="WH_DNA-bd_sf"/>
</dbReference>
<sequence>MIDTLEDLLDSSGTDSVRLGRVVARSTGALLAQAPDYAAVQHAIALLQARMPDVENEWQLQLRVLLSVLRGYQDRRSGDKSTIKVAPLRQRVMQSLATAPRTPRAIAQITQSPASSVGRVLRDLREEEFVQLAAKSSHDKRERPYALTQVGRRQLEVQTQTDHSNNVAMPDRGDSSTKARAVLESSIEFRRSNKLTGQQVARVLTLANCDNLSPKLQADCFGEIVTIARHNPDLVAEEVGWKYLDQLLGLRLHNDYVAARAYYELARWKLSGHASPQPETVREALSKARHAAEGSGNSTILGWCYYTQALLLVKEESSVDDVCRELQSARDAFKRGGDWHGFISAGIFEAKKFMAASRVLEAMNALEECKSVARARGWTIDEADATLWLGEAHLALGSLDNALLSSWEACLKYRASGLRERTWIALGITQAAKLACSLKRDADLTAEQCHRAFDRFDRVFEKVSIDSNSGWWLGVLRHRRGIVERELGQCDDAATDLHKAIEFFAAQPREQGVMPGLASLAELQLQTQRSKNYEAVSLIPREMLGRMNRMVENLPDEVPGQLVRCVASIAAVVNTEGRPGVSQIIPAIADEMGSVYLSSIDPS</sequence>
<dbReference type="InterPro" id="IPR011991">
    <property type="entry name" value="ArsR-like_HTH"/>
</dbReference>
<dbReference type="RefSeq" id="WP_156046701.1">
    <property type="nucleotide sequence ID" value="NZ_BAWF01000051.1"/>
</dbReference>
<comment type="caution">
    <text evidence="1">The sequence shown here is derived from an EMBL/GenBank/DDBJ whole genome shotgun (WGS) entry which is preliminary data.</text>
</comment>
<dbReference type="CDD" id="cd00090">
    <property type="entry name" value="HTH_ARSR"/>
    <property type="match status" value="1"/>
</dbReference>
<organism evidence="1 2">
    <name type="scientific">Rhodococcus wratislaviensis NBRC 100605</name>
    <dbReference type="NCBI Taxonomy" id="1219028"/>
    <lineage>
        <taxon>Bacteria</taxon>
        <taxon>Bacillati</taxon>
        <taxon>Actinomycetota</taxon>
        <taxon>Actinomycetes</taxon>
        <taxon>Mycobacteriales</taxon>
        <taxon>Nocardiaceae</taxon>
        <taxon>Rhodococcus</taxon>
    </lineage>
</organism>